<evidence type="ECO:0000256" key="1">
    <source>
        <dbReference type="SAM" id="Phobius"/>
    </source>
</evidence>
<dbReference type="EMBL" id="JYDO01000392">
    <property type="protein sequence ID" value="KRZ65353.1"/>
    <property type="molecule type" value="Genomic_DNA"/>
</dbReference>
<dbReference type="AlphaFoldDB" id="A0A0V1M0U1"/>
<organism evidence="2 3">
    <name type="scientific">Trichinella papuae</name>
    <dbReference type="NCBI Taxonomy" id="268474"/>
    <lineage>
        <taxon>Eukaryota</taxon>
        <taxon>Metazoa</taxon>
        <taxon>Ecdysozoa</taxon>
        <taxon>Nematoda</taxon>
        <taxon>Enoplea</taxon>
        <taxon>Dorylaimia</taxon>
        <taxon>Trichinellida</taxon>
        <taxon>Trichinellidae</taxon>
        <taxon>Trichinella</taxon>
    </lineage>
</organism>
<proteinExistence type="predicted"/>
<gene>
    <name evidence="2" type="ORF">T10_10853</name>
</gene>
<evidence type="ECO:0000313" key="2">
    <source>
        <dbReference type="EMBL" id="KRZ65353.1"/>
    </source>
</evidence>
<name>A0A0V1M0U1_9BILA</name>
<dbReference type="Proteomes" id="UP000054843">
    <property type="component" value="Unassembled WGS sequence"/>
</dbReference>
<feature type="transmembrane region" description="Helical" evidence="1">
    <location>
        <begin position="117"/>
        <end position="137"/>
    </location>
</feature>
<protein>
    <submittedName>
        <fullName evidence="2">Uncharacterized protein</fullName>
    </submittedName>
</protein>
<keyword evidence="3" id="KW-1185">Reference proteome</keyword>
<evidence type="ECO:0000313" key="3">
    <source>
        <dbReference type="Proteomes" id="UP000054843"/>
    </source>
</evidence>
<keyword evidence="1" id="KW-1133">Transmembrane helix</keyword>
<keyword evidence="1" id="KW-0472">Membrane</keyword>
<keyword evidence="1" id="KW-0812">Transmembrane</keyword>
<reference evidence="2 3" key="1">
    <citation type="submission" date="2015-01" db="EMBL/GenBank/DDBJ databases">
        <title>Evolution of Trichinella species and genotypes.</title>
        <authorList>
            <person name="Korhonen P.K."/>
            <person name="Edoardo P."/>
            <person name="Giuseppe L.R."/>
            <person name="Gasser R.B."/>
        </authorList>
    </citation>
    <scope>NUCLEOTIDE SEQUENCE [LARGE SCALE GENOMIC DNA]</scope>
    <source>
        <strain evidence="2">ISS1980</strain>
    </source>
</reference>
<comment type="caution">
    <text evidence="2">The sequence shown here is derived from an EMBL/GenBank/DDBJ whole genome shotgun (WGS) entry which is preliminary data.</text>
</comment>
<sequence length="167" mass="18601">MKTRSCGHITTTYGELNQGPQLKGDFTGRTAENSYTMTSGGTVQDEYADTLHLRQDVNAVVLIHHEHRKSGILIPENHAFMNQRHGRSAGIKKLRIGEEVFVKLEPVMQKGITSRSVMAVACYYGIAALVLLILQFLRIAEWQTVLGNNDHYKSKQNVSSNGCLELS</sequence>
<accession>A0A0V1M0U1</accession>